<name>A0A9D1TS44_9FIRM</name>
<dbReference type="InterPro" id="IPR006379">
    <property type="entry name" value="HAD-SF_hydro_IIB"/>
</dbReference>
<dbReference type="GO" id="GO:0000287">
    <property type="term" value="F:magnesium ion binding"/>
    <property type="evidence" value="ECO:0007669"/>
    <property type="project" value="TreeGrafter"/>
</dbReference>
<dbReference type="Gene3D" id="3.30.1240.10">
    <property type="match status" value="1"/>
</dbReference>
<dbReference type="Proteomes" id="UP000823990">
    <property type="component" value="Unassembled WGS sequence"/>
</dbReference>
<dbReference type="GO" id="GO:0016791">
    <property type="term" value="F:phosphatase activity"/>
    <property type="evidence" value="ECO:0007669"/>
    <property type="project" value="TreeGrafter"/>
</dbReference>
<dbReference type="InterPro" id="IPR036412">
    <property type="entry name" value="HAD-like_sf"/>
</dbReference>
<comment type="caution">
    <text evidence="1">The sequence shown here is derived from an EMBL/GenBank/DDBJ whole genome shotgun (WGS) entry which is preliminary data.</text>
</comment>
<dbReference type="NCBIfam" id="TIGR01484">
    <property type="entry name" value="HAD-SF-IIB"/>
    <property type="match status" value="1"/>
</dbReference>
<reference evidence="1" key="2">
    <citation type="submission" date="2021-04" db="EMBL/GenBank/DDBJ databases">
        <authorList>
            <person name="Gilroy R."/>
        </authorList>
    </citation>
    <scope>NUCLEOTIDE SEQUENCE</scope>
    <source>
        <strain evidence="1">12435</strain>
    </source>
</reference>
<dbReference type="SUPFAM" id="SSF56784">
    <property type="entry name" value="HAD-like"/>
    <property type="match status" value="1"/>
</dbReference>
<dbReference type="GO" id="GO:0005829">
    <property type="term" value="C:cytosol"/>
    <property type="evidence" value="ECO:0007669"/>
    <property type="project" value="TreeGrafter"/>
</dbReference>
<dbReference type="PANTHER" id="PTHR10000">
    <property type="entry name" value="PHOSPHOSERINE PHOSPHATASE"/>
    <property type="match status" value="1"/>
</dbReference>
<keyword evidence="1" id="KW-0378">Hydrolase</keyword>
<accession>A0A9D1TS44</accession>
<sequence>MLKYKLVFCDFDDTLVVSGEEVGERTRRAIADYRKAGGIFVICSGRSRMSLARRLASVYGSAEGVPYICLQGGLIVGEDGSVMRRLTAGREDVLSASAAAKARGIDVVYHADGEVYCEKKTYVSERYAFLTGCPVTYVPEGFAETYKGGFDKMMLLAAEDGIEILAELSRMPLSSSRFMFSQATYLELVPAESGKGSAVEFMTEKLGLTKEDTAAFGDADNDIDMLGAVGLPVAVRNAMPGCKAAAKLIAPSAADEGPARVLEMFFDDMTV</sequence>
<dbReference type="InterPro" id="IPR023214">
    <property type="entry name" value="HAD_sf"/>
</dbReference>
<evidence type="ECO:0000313" key="1">
    <source>
        <dbReference type="EMBL" id="HIW02887.1"/>
    </source>
</evidence>
<dbReference type="SFLD" id="SFLDG01140">
    <property type="entry name" value="C2.B:_Phosphomannomutase_and_P"/>
    <property type="match status" value="1"/>
</dbReference>
<evidence type="ECO:0000313" key="2">
    <source>
        <dbReference type="Proteomes" id="UP000823990"/>
    </source>
</evidence>
<organism evidence="1 2">
    <name type="scientific">Candidatus Protoclostridium stercorigallinarum</name>
    <dbReference type="NCBI Taxonomy" id="2838741"/>
    <lineage>
        <taxon>Bacteria</taxon>
        <taxon>Bacillati</taxon>
        <taxon>Bacillota</taxon>
        <taxon>Clostridia</taxon>
        <taxon>Candidatus Protoclostridium</taxon>
    </lineage>
</organism>
<dbReference type="Gene3D" id="3.40.50.1000">
    <property type="entry name" value="HAD superfamily/HAD-like"/>
    <property type="match status" value="1"/>
</dbReference>
<dbReference type="NCBIfam" id="TIGR00099">
    <property type="entry name" value="Cof-subfamily"/>
    <property type="match status" value="1"/>
</dbReference>
<dbReference type="PANTHER" id="PTHR10000:SF8">
    <property type="entry name" value="HAD SUPERFAMILY HYDROLASE-LIKE, TYPE 3"/>
    <property type="match status" value="1"/>
</dbReference>
<dbReference type="InterPro" id="IPR000150">
    <property type="entry name" value="Cof"/>
</dbReference>
<dbReference type="SFLD" id="SFLDS00003">
    <property type="entry name" value="Haloacid_Dehalogenase"/>
    <property type="match status" value="1"/>
</dbReference>
<dbReference type="Pfam" id="PF08282">
    <property type="entry name" value="Hydrolase_3"/>
    <property type="match status" value="1"/>
</dbReference>
<dbReference type="EMBL" id="DXHS01000097">
    <property type="protein sequence ID" value="HIW02887.1"/>
    <property type="molecule type" value="Genomic_DNA"/>
</dbReference>
<protein>
    <submittedName>
        <fullName evidence="1">HAD family hydrolase</fullName>
    </submittedName>
</protein>
<dbReference type="AlphaFoldDB" id="A0A9D1TS44"/>
<reference evidence="1" key="1">
    <citation type="journal article" date="2021" name="PeerJ">
        <title>Extensive microbial diversity within the chicken gut microbiome revealed by metagenomics and culture.</title>
        <authorList>
            <person name="Gilroy R."/>
            <person name="Ravi A."/>
            <person name="Getino M."/>
            <person name="Pursley I."/>
            <person name="Horton D.L."/>
            <person name="Alikhan N.F."/>
            <person name="Baker D."/>
            <person name="Gharbi K."/>
            <person name="Hall N."/>
            <person name="Watson M."/>
            <person name="Adriaenssens E.M."/>
            <person name="Foster-Nyarko E."/>
            <person name="Jarju S."/>
            <person name="Secka A."/>
            <person name="Antonio M."/>
            <person name="Oren A."/>
            <person name="Chaudhuri R.R."/>
            <person name="La Ragione R."/>
            <person name="Hildebrand F."/>
            <person name="Pallen M.J."/>
        </authorList>
    </citation>
    <scope>NUCLEOTIDE SEQUENCE</scope>
    <source>
        <strain evidence="1">12435</strain>
    </source>
</reference>
<gene>
    <name evidence="1" type="ORF">H9892_06065</name>
</gene>
<proteinExistence type="predicted"/>